<reference evidence="2 3" key="1">
    <citation type="submission" date="2021-06" db="EMBL/GenBank/DDBJ databases">
        <title>Caerostris extrusa draft genome.</title>
        <authorList>
            <person name="Kono N."/>
            <person name="Arakawa K."/>
        </authorList>
    </citation>
    <scope>NUCLEOTIDE SEQUENCE [LARGE SCALE GENOMIC DNA]</scope>
</reference>
<sequence>MSDVSFREWFYLVAAEANMEENYLAKACFWIDYSQAPFTKRCPITAHQKRVSVTSKKTHKTNQFLPTTGHYAPFRAPNQQAPKGRARTPGLIIPQKALT</sequence>
<proteinExistence type="predicted"/>
<feature type="compositionally biased region" description="Polar residues" evidence="1">
    <location>
        <begin position="53"/>
        <end position="66"/>
    </location>
</feature>
<protein>
    <submittedName>
        <fullName evidence="2">Uncharacterized protein</fullName>
    </submittedName>
</protein>
<keyword evidence="3" id="KW-1185">Reference proteome</keyword>
<dbReference type="EMBL" id="BPLR01014258">
    <property type="protein sequence ID" value="GIY67601.1"/>
    <property type="molecule type" value="Genomic_DNA"/>
</dbReference>
<dbReference type="Proteomes" id="UP001054945">
    <property type="component" value="Unassembled WGS sequence"/>
</dbReference>
<evidence type="ECO:0000313" key="3">
    <source>
        <dbReference type="Proteomes" id="UP001054945"/>
    </source>
</evidence>
<evidence type="ECO:0000313" key="2">
    <source>
        <dbReference type="EMBL" id="GIY67601.1"/>
    </source>
</evidence>
<accession>A0AAV4VBV2</accession>
<evidence type="ECO:0000256" key="1">
    <source>
        <dbReference type="SAM" id="MobiDB-lite"/>
    </source>
</evidence>
<name>A0AAV4VBV2_CAEEX</name>
<organism evidence="2 3">
    <name type="scientific">Caerostris extrusa</name>
    <name type="common">Bark spider</name>
    <name type="synonym">Caerostris bankana</name>
    <dbReference type="NCBI Taxonomy" id="172846"/>
    <lineage>
        <taxon>Eukaryota</taxon>
        <taxon>Metazoa</taxon>
        <taxon>Ecdysozoa</taxon>
        <taxon>Arthropoda</taxon>
        <taxon>Chelicerata</taxon>
        <taxon>Arachnida</taxon>
        <taxon>Araneae</taxon>
        <taxon>Araneomorphae</taxon>
        <taxon>Entelegynae</taxon>
        <taxon>Araneoidea</taxon>
        <taxon>Araneidae</taxon>
        <taxon>Caerostris</taxon>
    </lineage>
</organism>
<dbReference type="AlphaFoldDB" id="A0AAV4VBV2"/>
<comment type="caution">
    <text evidence="2">The sequence shown here is derived from an EMBL/GenBank/DDBJ whole genome shotgun (WGS) entry which is preliminary data.</text>
</comment>
<gene>
    <name evidence="2" type="ORF">CEXT_365191</name>
</gene>
<feature type="region of interest" description="Disordered" evidence="1">
    <location>
        <begin position="53"/>
        <end position="99"/>
    </location>
</feature>